<feature type="domain" description="CEP63/Deup1 N-terminal" evidence="6">
    <location>
        <begin position="7"/>
        <end position="137"/>
    </location>
</feature>
<evidence type="ECO:0000256" key="4">
    <source>
        <dbReference type="SAM" id="Coils"/>
    </source>
</evidence>
<dbReference type="Gene3D" id="1.10.287.1490">
    <property type="match status" value="1"/>
</dbReference>
<comment type="subcellular location">
    <subcellularLocation>
        <location evidence="1">Cytoplasm</location>
    </subcellularLocation>
</comment>
<dbReference type="GO" id="GO:0098535">
    <property type="term" value="P:de novo centriole assembly involved in multi-ciliated epithelial cell differentiation"/>
    <property type="evidence" value="ECO:0007669"/>
    <property type="project" value="TreeGrafter"/>
</dbReference>
<dbReference type="Proteomes" id="UP000001645">
    <property type="component" value="Chromosome 11"/>
</dbReference>
<organism evidence="7 8">
    <name type="scientific">Meleagris gallopavo</name>
    <name type="common">Wild turkey</name>
    <dbReference type="NCBI Taxonomy" id="9103"/>
    <lineage>
        <taxon>Eukaryota</taxon>
        <taxon>Metazoa</taxon>
        <taxon>Chordata</taxon>
        <taxon>Craniata</taxon>
        <taxon>Vertebrata</taxon>
        <taxon>Euteleostomi</taxon>
        <taxon>Archelosauria</taxon>
        <taxon>Archosauria</taxon>
        <taxon>Dinosauria</taxon>
        <taxon>Saurischia</taxon>
        <taxon>Theropoda</taxon>
        <taxon>Coelurosauria</taxon>
        <taxon>Aves</taxon>
        <taxon>Neognathae</taxon>
        <taxon>Galloanserae</taxon>
        <taxon>Galliformes</taxon>
        <taxon>Phasianidae</taxon>
        <taxon>Meleagridinae</taxon>
        <taxon>Meleagris</taxon>
    </lineage>
</organism>
<feature type="region of interest" description="Disordered" evidence="5">
    <location>
        <begin position="109"/>
        <end position="130"/>
    </location>
</feature>
<dbReference type="InterPro" id="IPR031470">
    <property type="entry name" value="CEP63/Deup1_N"/>
</dbReference>
<evidence type="ECO:0000256" key="2">
    <source>
        <dbReference type="ARBA" id="ARBA00022490"/>
    </source>
</evidence>
<dbReference type="PANTHER" id="PTHR18875">
    <property type="entry name" value="SARCOMA ANTIGEN NY-SAR-24/CYTOSKELETAL PROTEIN SOJO"/>
    <property type="match status" value="1"/>
</dbReference>
<evidence type="ECO:0000313" key="8">
    <source>
        <dbReference type="Proteomes" id="UP000001645"/>
    </source>
</evidence>
<accession>A0A803XSL2</accession>
<dbReference type="AlphaFoldDB" id="A0A803XSL2"/>
<evidence type="ECO:0000256" key="3">
    <source>
        <dbReference type="ARBA" id="ARBA00023054"/>
    </source>
</evidence>
<protein>
    <recommendedName>
        <fullName evidence="6">CEP63/Deup1 N-terminal domain-containing protein</fullName>
    </recommendedName>
</protein>
<reference evidence="7 8" key="1">
    <citation type="journal article" date="2010" name="PLoS Biol.">
        <title>Multi-platform next-generation sequencing of the domestic turkey (Meleagris gallopavo): genome assembly and analysis.</title>
        <authorList>
            <person name="Dalloul R.A."/>
            <person name="Long J.A."/>
            <person name="Zimin A.V."/>
            <person name="Aslam L."/>
            <person name="Beal K."/>
            <person name="Blomberg L.A."/>
            <person name="Bouffard P."/>
            <person name="Burt D.W."/>
            <person name="Crasta O."/>
            <person name="Crooijmans R.P."/>
            <person name="Cooper K."/>
            <person name="Coulombe R.A."/>
            <person name="De S."/>
            <person name="Delany M.E."/>
            <person name="Dodgson J.B."/>
            <person name="Dong J.J."/>
            <person name="Evans C."/>
            <person name="Frederickson K.M."/>
            <person name="Flicek P."/>
            <person name="Florea L."/>
            <person name="Folkerts O."/>
            <person name="Groenen M.A."/>
            <person name="Harkins T.T."/>
            <person name="Herrero J."/>
            <person name="Hoffmann S."/>
            <person name="Megens H.J."/>
            <person name="Jiang A."/>
            <person name="de Jong P."/>
            <person name="Kaiser P."/>
            <person name="Kim H."/>
            <person name="Kim K.W."/>
            <person name="Kim S."/>
            <person name="Langenberger D."/>
            <person name="Lee M.K."/>
            <person name="Lee T."/>
            <person name="Mane S."/>
            <person name="Marcais G."/>
            <person name="Marz M."/>
            <person name="McElroy A.P."/>
            <person name="Modise T."/>
            <person name="Nefedov M."/>
            <person name="Notredame C."/>
            <person name="Paton I.R."/>
            <person name="Payne W.S."/>
            <person name="Pertea G."/>
            <person name="Prickett D."/>
            <person name="Puiu D."/>
            <person name="Qioa D."/>
            <person name="Raineri E."/>
            <person name="Ruffier M."/>
            <person name="Salzberg S.L."/>
            <person name="Schatz M.C."/>
            <person name="Scheuring C."/>
            <person name="Schmidt C.J."/>
            <person name="Schroeder S."/>
            <person name="Searle S.M."/>
            <person name="Smith E.J."/>
            <person name="Smith J."/>
            <person name="Sonstegard T.S."/>
            <person name="Stadler P.F."/>
            <person name="Tafer H."/>
            <person name="Tu Z.J."/>
            <person name="Van Tassell C.P."/>
            <person name="Vilella A.J."/>
            <person name="Williams K.P."/>
            <person name="Yorke J.A."/>
            <person name="Zhang L."/>
            <person name="Zhang H.B."/>
            <person name="Zhang X."/>
            <person name="Zhang Y."/>
            <person name="Reed K.M."/>
        </authorList>
    </citation>
    <scope>NUCLEOTIDE SEQUENCE [LARGE SCALE GENOMIC DNA]</scope>
</reference>
<evidence type="ECO:0000259" key="6">
    <source>
        <dbReference type="Pfam" id="PF17045"/>
    </source>
</evidence>
<feature type="coiled-coil region" evidence="4">
    <location>
        <begin position="50"/>
        <end position="109"/>
    </location>
</feature>
<keyword evidence="2" id="KW-0963">Cytoplasm</keyword>
<dbReference type="Ensembl" id="ENSMGAT00000026689.1">
    <property type="protein sequence ID" value="ENSMGAP00000022508.1"/>
    <property type="gene ID" value="ENSMGAG00000017612.1"/>
</dbReference>
<evidence type="ECO:0000256" key="1">
    <source>
        <dbReference type="ARBA" id="ARBA00004496"/>
    </source>
</evidence>
<name>A0A803XSL2_MELGA</name>
<evidence type="ECO:0000256" key="5">
    <source>
        <dbReference type="SAM" id="MobiDB-lite"/>
    </source>
</evidence>
<dbReference type="Pfam" id="PF17045">
    <property type="entry name" value="CEP63"/>
    <property type="match status" value="1"/>
</dbReference>
<dbReference type="PANTHER" id="PTHR18875:SF7">
    <property type="entry name" value="CENTROSOMAL PROTEIN OF 63 KDA"/>
    <property type="match status" value="1"/>
</dbReference>
<dbReference type="GeneTree" id="ENSGT00940000153190"/>
<proteinExistence type="predicted"/>
<evidence type="ECO:0000313" key="7">
    <source>
        <dbReference type="Ensembl" id="ENSMGAP00000022508.1"/>
    </source>
</evidence>
<keyword evidence="3 4" id="KW-0175">Coiled coil</keyword>
<sequence length="149" mass="17315">GNASGFLTSCEAELQELMKQIDIMVAHKKAEWEGQTQALEACLGVREQELSSARAALEEKHKEVGKLRQQLEDMETAKQDLVREYEQQLKKFQEELARLRRSYEKLQKKQLRDAREEASKRQGDDQFEMSRLSRKLEGELFCSSYSSVE</sequence>
<keyword evidence="8" id="KW-1185">Reference proteome</keyword>
<reference evidence="7" key="2">
    <citation type="submission" date="2025-08" db="UniProtKB">
        <authorList>
            <consortium name="Ensembl"/>
        </authorList>
    </citation>
    <scope>IDENTIFICATION</scope>
</reference>
<dbReference type="GO" id="GO:0005814">
    <property type="term" value="C:centriole"/>
    <property type="evidence" value="ECO:0007669"/>
    <property type="project" value="TreeGrafter"/>
</dbReference>
<reference evidence="7" key="3">
    <citation type="submission" date="2025-09" db="UniProtKB">
        <authorList>
            <consortium name="Ensembl"/>
        </authorList>
    </citation>
    <scope>IDENTIFICATION</scope>
</reference>
<feature type="compositionally biased region" description="Basic and acidic residues" evidence="5">
    <location>
        <begin position="109"/>
        <end position="124"/>
    </location>
</feature>
<dbReference type="GO" id="GO:0007099">
    <property type="term" value="P:centriole replication"/>
    <property type="evidence" value="ECO:0007669"/>
    <property type="project" value="TreeGrafter"/>
</dbReference>
<dbReference type="InParanoid" id="A0A803XSL2"/>
<dbReference type="GO" id="GO:0005737">
    <property type="term" value="C:cytoplasm"/>
    <property type="evidence" value="ECO:0007669"/>
    <property type="project" value="UniProtKB-SubCell"/>
</dbReference>